<dbReference type="FunFam" id="1.10.630.10:FF:000126">
    <property type="entry name" value="Predicted protein"/>
    <property type="match status" value="1"/>
</dbReference>
<comment type="cofactor">
    <cofactor evidence="1 9">
        <name>heme</name>
        <dbReference type="ChEBI" id="CHEBI:30413"/>
    </cofactor>
</comment>
<evidence type="ECO:0000256" key="2">
    <source>
        <dbReference type="ARBA" id="ARBA00004167"/>
    </source>
</evidence>
<dbReference type="EMBL" id="SDAM02001569">
    <property type="protein sequence ID" value="KAH6822143.1"/>
    <property type="molecule type" value="Genomic_DNA"/>
</dbReference>
<dbReference type="InterPro" id="IPR001128">
    <property type="entry name" value="Cyt_P450"/>
</dbReference>
<dbReference type="Proteomes" id="UP001190926">
    <property type="component" value="Unassembled WGS sequence"/>
</dbReference>
<dbReference type="GO" id="GO:0020037">
    <property type="term" value="F:heme binding"/>
    <property type="evidence" value="ECO:0007669"/>
    <property type="project" value="InterPro"/>
</dbReference>
<dbReference type="CDD" id="cd11073">
    <property type="entry name" value="CYP76-like"/>
    <property type="match status" value="1"/>
</dbReference>
<keyword evidence="8 10" id="KW-0503">Monooxygenase</keyword>
<name>A0AAD4P074_PERFH</name>
<evidence type="ECO:0000256" key="8">
    <source>
        <dbReference type="ARBA" id="ARBA00023033"/>
    </source>
</evidence>
<comment type="caution">
    <text evidence="12">The sequence shown here is derived from an EMBL/GenBank/DDBJ whole genome shotgun (WGS) entry which is preliminary data.</text>
</comment>
<evidence type="ECO:0000256" key="7">
    <source>
        <dbReference type="ARBA" id="ARBA00023004"/>
    </source>
</evidence>
<proteinExistence type="inferred from homology"/>
<dbReference type="GO" id="GO:0004497">
    <property type="term" value="F:monooxygenase activity"/>
    <property type="evidence" value="ECO:0007669"/>
    <property type="project" value="UniProtKB-KW"/>
</dbReference>
<dbReference type="InterPro" id="IPR002401">
    <property type="entry name" value="Cyt_P450_E_grp-I"/>
</dbReference>
<dbReference type="InterPro" id="IPR017972">
    <property type="entry name" value="Cyt_P450_CS"/>
</dbReference>
<sequence>MQKLSSLFYNVLDKIFNSRDILIAISLFTVIWYAWILLKYSRKHRYPLPPGPRGLPLVGSLPFLDSELHSHFADLARTYGPILLLKLGGKISIVISSPAMAREILKENDVTFANRVVPVVVTAMEYGGRDIVFTPYGPEWRMLRKVCVRDMLGHTTFDAFYCYRRKEVRNVVKYLYGLKGCRVNVGELMFSSVLNVITSMLWGGTIQGDGRAGVGAEFRQVVGEITELLGKPNVSDFFPGLAWLDLQGLKKQMKVVIVKLEQIFERIIEERLRNEGSIGSNSNFLEVLLQLREGGGTEIPLTMMHIKALLVDMVVGGTDTTSSTVEFAIAEMMNKPEVMLKAQREVDDVVGKNRVVEESHTNKLPYLNVVMKEVLRLHPVLPLMVPHCPSKPCVVGGYSVPEGARTFVNVWAIHRDPSNWTNPNEFNPERFLNGEGDCGNDFTYLPFGSGRRSCAGMAMGERIVMYSLASLVHSFRWELGEGESLDLSEKFGIVLKKKVPLVAVPVPRLSNVEVYE</sequence>
<keyword evidence="11" id="KW-0472">Membrane</keyword>
<evidence type="ECO:0000313" key="13">
    <source>
        <dbReference type="Proteomes" id="UP001190926"/>
    </source>
</evidence>
<keyword evidence="13" id="KW-1185">Reference proteome</keyword>
<feature type="binding site" description="axial binding residue" evidence="9">
    <location>
        <position position="454"/>
    </location>
    <ligand>
        <name>heme</name>
        <dbReference type="ChEBI" id="CHEBI:30413"/>
    </ligand>
    <ligandPart>
        <name>Fe</name>
        <dbReference type="ChEBI" id="CHEBI:18248"/>
    </ligandPart>
</feature>
<evidence type="ECO:0000256" key="5">
    <source>
        <dbReference type="ARBA" id="ARBA00022723"/>
    </source>
</evidence>
<evidence type="ECO:0000256" key="11">
    <source>
        <dbReference type="SAM" id="Phobius"/>
    </source>
</evidence>
<reference evidence="12 13" key="1">
    <citation type="journal article" date="2021" name="Nat. Commun.">
        <title>Incipient diploidization of the medicinal plant Perilla within 10,000 years.</title>
        <authorList>
            <person name="Zhang Y."/>
            <person name="Shen Q."/>
            <person name="Leng L."/>
            <person name="Zhang D."/>
            <person name="Chen S."/>
            <person name="Shi Y."/>
            <person name="Ning Z."/>
            <person name="Chen S."/>
        </authorList>
    </citation>
    <scope>NUCLEOTIDE SEQUENCE [LARGE SCALE GENOMIC DNA]</scope>
    <source>
        <strain evidence="13">cv. PC099</strain>
    </source>
</reference>
<evidence type="ECO:0000256" key="4">
    <source>
        <dbReference type="ARBA" id="ARBA00022617"/>
    </source>
</evidence>
<organism evidence="12 13">
    <name type="scientific">Perilla frutescens var. hirtella</name>
    <name type="common">Perilla citriodora</name>
    <name type="synonym">Perilla setoyensis</name>
    <dbReference type="NCBI Taxonomy" id="608512"/>
    <lineage>
        <taxon>Eukaryota</taxon>
        <taxon>Viridiplantae</taxon>
        <taxon>Streptophyta</taxon>
        <taxon>Embryophyta</taxon>
        <taxon>Tracheophyta</taxon>
        <taxon>Spermatophyta</taxon>
        <taxon>Magnoliopsida</taxon>
        <taxon>eudicotyledons</taxon>
        <taxon>Gunneridae</taxon>
        <taxon>Pentapetalae</taxon>
        <taxon>asterids</taxon>
        <taxon>lamiids</taxon>
        <taxon>Lamiales</taxon>
        <taxon>Lamiaceae</taxon>
        <taxon>Nepetoideae</taxon>
        <taxon>Elsholtzieae</taxon>
        <taxon>Perilla</taxon>
    </lineage>
</organism>
<dbReference type="Pfam" id="PF00067">
    <property type="entry name" value="p450"/>
    <property type="match status" value="1"/>
</dbReference>
<evidence type="ECO:0000256" key="1">
    <source>
        <dbReference type="ARBA" id="ARBA00001971"/>
    </source>
</evidence>
<dbReference type="PANTHER" id="PTHR47951">
    <property type="entry name" value="OS08G0547900 PROTEIN"/>
    <property type="match status" value="1"/>
</dbReference>
<comment type="similarity">
    <text evidence="3 10">Belongs to the cytochrome P450 family.</text>
</comment>
<keyword evidence="11" id="KW-1133">Transmembrane helix</keyword>
<gene>
    <name evidence="12" type="ORF">C2S53_002018</name>
</gene>
<dbReference type="InterPro" id="IPR036396">
    <property type="entry name" value="Cyt_P450_sf"/>
</dbReference>
<evidence type="ECO:0000256" key="9">
    <source>
        <dbReference type="PIRSR" id="PIRSR602401-1"/>
    </source>
</evidence>
<evidence type="ECO:0000256" key="10">
    <source>
        <dbReference type="RuleBase" id="RU000461"/>
    </source>
</evidence>
<keyword evidence="4 9" id="KW-0349">Heme</keyword>
<keyword evidence="11" id="KW-0812">Transmembrane</keyword>
<protein>
    <submittedName>
        <fullName evidence="12">Cytochrome P450</fullName>
    </submittedName>
</protein>
<keyword evidence="6 10" id="KW-0560">Oxidoreductase</keyword>
<dbReference type="PRINTS" id="PR00385">
    <property type="entry name" value="P450"/>
</dbReference>
<keyword evidence="7 9" id="KW-0408">Iron</keyword>
<accession>A0AAD4P074</accession>
<comment type="subcellular location">
    <subcellularLocation>
        <location evidence="2">Membrane</location>
        <topology evidence="2">Single-pass membrane protein</topology>
    </subcellularLocation>
</comment>
<dbReference type="GO" id="GO:0016705">
    <property type="term" value="F:oxidoreductase activity, acting on paired donors, with incorporation or reduction of molecular oxygen"/>
    <property type="evidence" value="ECO:0007669"/>
    <property type="project" value="InterPro"/>
</dbReference>
<dbReference type="SUPFAM" id="SSF48264">
    <property type="entry name" value="Cytochrome P450"/>
    <property type="match status" value="1"/>
</dbReference>
<dbReference type="GO" id="GO:0005506">
    <property type="term" value="F:iron ion binding"/>
    <property type="evidence" value="ECO:0007669"/>
    <property type="project" value="InterPro"/>
</dbReference>
<dbReference type="Gene3D" id="1.10.630.10">
    <property type="entry name" value="Cytochrome P450"/>
    <property type="match status" value="1"/>
</dbReference>
<dbReference type="PROSITE" id="PS00086">
    <property type="entry name" value="CYTOCHROME_P450"/>
    <property type="match status" value="1"/>
</dbReference>
<evidence type="ECO:0000313" key="12">
    <source>
        <dbReference type="EMBL" id="KAH6822143.1"/>
    </source>
</evidence>
<feature type="transmembrane region" description="Helical" evidence="11">
    <location>
        <begin position="21"/>
        <end position="38"/>
    </location>
</feature>
<keyword evidence="5 9" id="KW-0479">Metal-binding</keyword>
<dbReference type="PRINTS" id="PR00463">
    <property type="entry name" value="EP450I"/>
</dbReference>
<dbReference type="AlphaFoldDB" id="A0AAD4P074"/>
<dbReference type="PANTHER" id="PTHR47951:SF3">
    <property type="entry name" value="CYTOCHROME P450, FAMILY 706, SUBFAMILY A, POLYPEPTIDE 4"/>
    <property type="match status" value="1"/>
</dbReference>
<evidence type="ECO:0000256" key="3">
    <source>
        <dbReference type="ARBA" id="ARBA00010617"/>
    </source>
</evidence>
<dbReference type="GO" id="GO:0016020">
    <property type="term" value="C:membrane"/>
    <property type="evidence" value="ECO:0007669"/>
    <property type="project" value="UniProtKB-SubCell"/>
</dbReference>
<evidence type="ECO:0000256" key="6">
    <source>
        <dbReference type="ARBA" id="ARBA00023002"/>
    </source>
</evidence>